<evidence type="ECO:0000256" key="1">
    <source>
        <dbReference type="ARBA" id="ARBA00004651"/>
    </source>
</evidence>
<accession>K8Z846</accession>
<protein>
    <submittedName>
        <fullName evidence="11">Acyltransferase family protein</fullName>
    </submittedName>
</protein>
<dbReference type="PANTHER" id="PTHR23028:SF53">
    <property type="entry name" value="ACYL_TRANSF_3 DOMAIN-CONTAINING PROTEIN"/>
    <property type="match status" value="1"/>
</dbReference>
<evidence type="ECO:0000256" key="3">
    <source>
        <dbReference type="ARBA" id="ARBA00022679"/>
    </source>
</evidence>
<keyword evidence="5 9" id="KW-1133">Transmembrane helix</keyword>
<evidence type="ECO:0000256" key="7">
    <source>
        <dbReference type="ARBA" id="ARBA00023315"/>
    </source>
</evidence>
<comment type="caution">
    <text evidence="11">The sequence shown here is derived from an EMBL/GenBank/DDBJ whole genome shotgun (WGS) entry which is preliminary data.</text>
</comment>
<evidence type="ECO:0000256" key="4">
    <source>
        <dbReference type="ARBA" id="ARBA00022692"/>
    </source>
</evidence>
<dbReference type="EMBL" id="AMYT01000021">
    <property type="protein sequence ID" value="EKU27015.1"/>
    <property type="molecule type" value="Genomic_DNA"/>
</dbReference>
<feature type="transmembrane region" description="Helical" evidence="9">
    <location>
        <begin position="214"/>
        <end position="233"/>
    </location>
</feature>
<evidence type="ECO:0000256" key="6">
    <source>
        <dbReference type="ARBA" id="ARBA00023136"/>
    </source>
</evidence>
<sequence>MSGKLRYITGIDGLRTIAVVFVLLYHLLPQYFPGGFIGVPLFFVISGYLMTAILLKEWKETKNIRIGNFYKRRIARLWPPLIAFFVAAGAIIIWINPDYLNHFRSIVVTTLLGVNNFWQLASDSSYFAKMSELSPFANLWSLSIENQFYLLWPIVFIFAFRWLQKAQSDNEAQKRRRILTGILIGGIILSAIFMGVSFKTLGLNQAYYNTLSRVYPMLGGALLAFVLEFCGRIHEFLSRWGGLFIGFSTVLLCIAQALTLKGEAGSTYWLDLPLNAIICTLLLGSVIACKPVNRLFSNPVFRYIGSRSYELYLWQYPIIVLYGKMVGITGKHLWLHVLIQLALVFLFAEITHRFVRFWQMEVRTYRKHRYFVDKRMFLTLLAVGVLFTGNFVYAFVKAPNQKKNAEQVKLEKQLNSKKEKLQKANKEIKEKVKEKKKTYPQNEEVVKYAKSIQVPGATMTDEEIKDCNNIPITIVGDSVLVGASSDFQGLDALCYIDAKVGRQMQEAVSILQQLKDQNMLQENVVLNLGNNGEIEGGTMDEILKIVGKRKLFLVNTNVKRYWQQEANDEMKTVADDHKNVYYIDWKSIADQHPDWFSEDGIHMGPLGNQVYTNLILKNILAAEKSDS</sequence>
<keyword evidence="2" id="KW-1003">Cell membrane</keyword>
<dbReference type="GO" id="GO:0016747">
    <property type="term" value="F:acyltransferase activity, transferring groups other than amino-acyl groups"/>
    <property type="evidence" value="ECO:0007669"/>
    <property type="project" value="InterPro"/>
</dbReference>
<keyword evidence="4 9" id="KW-0812">Transmembrane</keyword>
<dbReference type="SUPFAM" id="SSF52266">
    <property type="entry name" value="SGNH hydrolase"/>
    <property type="match status" value="1"/>
</dbReference>
<dbReference type="AlphaFoldDB" id="K8Z846"/>
<dbReference type="InterPro" id="IPR002656">
    <property type="entry name" value="Acyl_transf_3_dom"/>
</dbReference>
<organism evidence="11 12">
    <name type="scientific">Catellicoccus marimammalium M35/04/3</name>
    <dbReference type="NCBI Taxonomy" id="1234409"/>
    <lineage>
        <taxon>Bacteria</taxon>
        <taxon>Bacillati</taxon>
        <taxon>Bacillota</taxon>
        <taxon>Bacilli</taxon>
        <taxon>Lactobacillales</taxon>
        <taxon>Enterococcaceae</taxon>
        <taxon>Catellicoccus</taxon>
    </lineage>
</organism>
<keyword evidence="6 9" id="KW-0472">Membrane</keyword>
<keyword evidence="7 11" id="KW-0012">Acyltransferase</keyword>
<reference evidence="11 12" key="1">
    <citation type="journal article" date="2013" name="Genome Announc.">
        <title>Draft Genome Sequence of Catellicoccus marimammalium, a Novel Species Commonly Found in Gull Feces.</title>
        <authorList>
            <person name="Weigand M.R."/>
            <person name="Ryu H."/>
            <person name="Bozcek L."/>
            <person name="Konstantinidis K.T."/>
            <person name="Santo Domingo J.W."/>
        </authorList>
    </citation>
    <scope>NUCLEOTIDE SEQUENCE [LARGE SCALE GENOMIC DNA]</scope>
    <source>
        <strain evidence="11 12">M35/04/3</strain>
    </source>
</reference>
<dbReference type="InterPro" id="IPR036514">
    <property type="entry name" value="SGNH_hydro_sf"/>
</dbReference>
<feature type="transmembrane region" description="Helical" evidence="9">
    <location>
        <begin position="7"/>
        <end position="28"/>
    </location>
</feature>
<evidence type="ECO:0000256" key="8">
    <source>
        <dbReference type="SAM" id="Coils"/>
    </source>
</evidence>
<comment type="subcellular location">
    <subcellularLocation>
        <location evidence="1">Cell membrane</location>
        <topology evidence="1">Multi-pass membrane protein</topology>
    </subcellularLocation>
</comment>
<feature type="transmembrane region" description="Helical" evidence="9">
    <location>
        <begin position="176"/>
        <end position="194"/>
    </location>
</feature>
<dbReference type="InterPro" id="IPR050879">
    <property type="entry name" value="Acyltransferase_3"/>
</dbReference>
<dbReference type="PATRIC" id="fig|1234409.3.peg.962"/>
<feature type="coiled-coil region" evidence="8">
    <location>
        <begin position="400"/>
        <end position="438"/>
    </location>
</feature>
<dbReference type="GO" id="GO:0009103">
    <property type="term" value="P:lipopolysaccharide biosynthetic process"/>
    <property type="evidence" value="ECO:0007669"/>
    <property type="project" value="TreeGrafter"/>
</dbReference>
<gene>
    <name evidence="11" type="ORF">C683_1011</name>
</gene>
<feature type="transmembrane region" description="Helical" evidence="9">
    <location>
        <begin position="376"/>
        <end position="396"/>
    </location>
</feature>
<keyword evidence="12" id="KW-1185">Reference proteome</keyword>
<dbReference type="Pfam" id="PF01757">
    <property type="entry name" value="Acyl_transf_3"/>
    <property type="match status" value="1"/>
</dbReference>
<evidence type="ECO:0000313" key="11">
    <source>
        <dbReference type="EMBL" id="EKU27015.1"/>
    </source>
</evidence>
<keyword evidence="3 11" id="KW-0808">Transferase</keyword>
<keyword evidence="8" id="KW-0175">Coiled coil</keyword>
<dbReference type="Proteomes" id="UP000016057">
    <property type="component" value="Unassembled WGS sequence"/>
</dbReference>
<dbReference type="CDD" id="cd01840">
    <property type="entry name" value="SGNH_hydrolase_yrhL_like"/>
    <property type="match status" value="1"/>
</dbReference>
<evidence type="ECO:0000256" key="2">
    <source>
        <dbReference type="ARBA" id="ARBA00022475"/>
    </source>
</evidence>
<dbReference type="GO" id="GO:0005886">
    <property type="term" value="C:plasma membrane"/>
    <property type="evidence" value="ECO:0007669"/>
    <property type="project" value="UniProtKB-SubCell"/>
</dbReference>
<dbReference type="RefSeq" id="WP_009491600.1">
    <property type="nucleotide sequence ID" value="NZ_AMYT01000021.1"/>
</dbReference>
<proteinExistence type="predicted"/>
<feature type="transmembrane region" description="Helical" evidence="9">
    <location>
        <begin position="272"/>
        <end position="289"/>
    </location>
</feature>
<feature type="transmembrane region" description="Helical" evidence="9">
    <location>
        <begin position="34"/>
        <end position="55"/>
    </location>
</feature>
<feature type="transmembrane region" description="Helical" evidence="9">
    <location>
        <begin position="309"/>
        <end position="327"/>
    </location>
</feature>
<feature type="transmembrane region" description="Helical" evidence="9">
    <location>
        <begin position="333"/>
        <end position="355"/>
    </location>
</feature>
<evidence type="ECO:0000259" key="10">
    <source>
        <dbReference type="Pfam" id="PF01757"/>
    </source>
</evidence>
<dbReference type="Gene3D" id="3.40.50.1110">
    <property type="entry name" value="SGNH hydrolase"/>
    <property type="match status" value="1"/>
</dbReference>
<feature type="transmembrane region" description="Helical" evidence="9">
    <location>
        <begin position="240"/>
        <end position="260"/>
    </location>
</feature>
<feature type="domain" description="Acyltransferase 3" evidence="10">
    <location>
        <begin position="9"/>
        <end position="348"/>
    </location>
</feature>
<dbReference type="PANTHER" id="PTHR23028">
    <property type="entry name" value="ACETYLTRANSFERASE"/>
    <property type="match status" value="1"/>
</dbReference>
<dbReference type="eggNOG" id="COG1835">
    <property type="taxonomic scope" value="Bacteria"/>
</dbReference>
<evidence type="ECO:0000313" key="12">
    <source>
        <dbReference type="Proteomes" id="UP000016057"/>
    </source>
</evidence>
<evidence type="ECO:0000256" key="9">
    <source>
        <dbReference type="SAM" id="Phobius"/>
    </source>
</evidence>
<dbReference type="STRING" id="1234409.C683_1011"/>
<evidence type="ECO:0000256" key="5">
    <source>
        <dbReference type="ARBA" id="ARBA00022989"/>
    </source>
</evidence>
<feature type="transmembrane region" description="Helical" evidence="9">
    <location>
        <begin position="76"/>
        <end position="95"/>
    </location>
</feature>
<dbReference type="OrthoDB" id="9796461at2"/>
<name>K8Z846_9ENTE</name>